<keyword evidence="2" id="KW-1185">Reference proteome</keyword>
<dbReference type="AlphaFoldDB" id="A0A0V1MER2"/>
<sequence length="59" mass="6833">MKSEFDAKFRTNQISMRHAFDVKIESTPHTTVKLWLCSPATHYFSTIATTIAQLFCAFY</sequence>
<proteinExistence type="predicted"/>
<organism evidence="1 2">
    <name type="scientific">Trichinella papuae</name>
    <dbReference type="NCBI Taxonomy" id="268474"/>
    <lineage>
        <taxon>Eukaryota</taxon>
        <taxon>Metazoa</taxon>
        <taxon>Ecdysozoa</taxon>
        <taxon>Nematoda</taxon>
        <taxon>Enoplea</taxon>
        <taxon>Dorylaimia</taxon>
        <taxon>Trichinellida</taxon>
        <taxon>Trichinellidae</taxon>
        <taxon>Trichinella</taxon>
    </lineage>
</organism>
<name>A0A0V1MER2_9BILA</name>
<dbReference type="Proteomes" id="UP000054843">
    <property type="component" value="Unassembled WGS sequence"/>
</dbReference>
<evidence type="ECO:0000313" key="1">
    <source>
        <dbReference type="EMBL" id="KRZ70369.1"/>
    </source>
</evidence>
<accession>A0A0V1MER2</accession>
<comment type="caution">
    <text evidence="1">The sequence shown here is derived from an EMBL/GenBank/DDBJ whole genome shotgun (WGS) entry which is preliminary data.</text>
</comment>
<evidence type="ECO:0000313" key="2">
    <source>
        <dbReference type="Proteomes" id="UP000054843"/>
    </source>
</evidence>
<dbReference type="EMBL" id="JYDO01000115">
    <property type="protein sequence ID" value="KRZ70369.1"/>
    <property type="molecule type" value="Genomic_DNA"/>
</dbReference>
<reference evidence="1 2" key="1">
    <citation type="submission" date="2015-01" db="EMBL/GenBank/DDBJ databases">
        <title>Evolution of Trichinella species and genotypes.</title>
        <authorList>
            <person name="Korhonen P.K."/>
            <person name="Edoardo P."/>
            <person name="Giuseppe L.R."/>
            <person name="Gasser R.B."/>
        </authorList>
    </citation>
    <scope>NUCLEOTIDE SEQUENCE [LARGE SCALE GENOMIC DNA]</scope>
    <source>
        <strain evidence="1">ISS1980</strain>
    </source>
</reference>
<protein>
    <submittedName>
        <fullName evidence="1">Uncharacterized protein</fullName>
    </submittedName>
</protein>
<gene>
    <name evidence="1" type="ORF">T10_5582</name>
</gene>